<evidence type="ECO:0000256" key="4">
    <source>
        <dbReference type="ARBA" id="ARBA00022989"/>
    </source>
</evidence>
<feature type="transmembrane region" description="Helical" evidence="6">
    <location>
        <begin position="164"/>
        <end position="189"/>
    </location>
</feature>
<dbReference type="PANTHER" id="PTHR42709">
    <property type="entry name" value="ALKALINE PHOSPHATASE LIKE PROTEIN"/>
    <property type="match status" value="1"/>
</dbReference>
<keyword evidence="3 6" id="KW-0812">Transmembrane</keyword>
<dbReference type="RefSeq" id="WP_156924507.1">
    <property type="nucleotide sequence ID" value="NZ_KI519499.1"/>
</dbReference>
<proteinExistence type="predicted"/>
<keyword evidence="4 6" id="KW-1133">Transmembrane helix</keyword>
<dbReference type="Pfam" id="PF00581">
    <property type="entry name" value="Rhodanese"/>
    <property type="match status" value="1"/>
</dbReference>
<evidence type="ECO:0000313" key="9">
    <source>
        <dbReference type="RefSeq" id="WP_156924507.1"/>
    </source>
</evidence>
<dbReference type="Gene3D" id="3.40.250.10">
    <property type="entry name" value="Rhodanese-like domain"/>
    <property type="match status" value="1"/>
</dbReference>
<evidence type="ECO:0000256" key="5">
    <source>
        <dbReference type="ARBA" id="ARBA00023136"/>
    </source>
</evidence>
<dbReference type="InterPro" id="IPR001763">
    <property type="entry name" value="Rhodanese-like_dom"/>
</dbReference>
<evidence type="ECO:0000256" key="1">
    <source>
        <dbReference type="ARBA" id="ARBA00004651"/>
    </source>
</evidence>
<protein>
    <submittedName>
        <fullName evidence="9">DedA family protein/thiosulfate sulfurtransferase GlpE</fullName>
    </submittedName>
</protein>
<dbReference type="GO" id="GO:0005886">
    <property type="term" value="C:plasma membrane"/>
    <property type="evidence" value="ECO:0007669"/>
    <property type="project" value="UniProtKB-SubCell"/>
</dbReference>
<sequence>MPDLLSSLAAHGYLVVFLVTLAVRLGAPLPAAPVLVVAGGLVAGGQLALAPVLGLAVLANLLGDAAWFWAGRHFGYRILRLLCRISLSPDGCVRQSEGFIGRWGGGSLIAAKFLPGVSVVAAPMAGALGMTLARFAAYAAAAGFVWATPFLALGLVFSDQIQDVLAALSGLGLAAALAAGVAVAGYLAWRWRRRREFLRAVERARISVDELRALLDGGHEPVVIDVRSRTGVEIDPRRIPGALAVGLHEIADHAPRLPRDREIVLYCNCPNEVSAAQAARLLAAKGFTRVRPLLGGLDAWVLAGGSVEGGDVEVDIVAEPDGPAAMLGG</sequence>
<feature type="transmembrane region" description="Helical" evidence="6">
    <location>
        <begin position="47"/>
        <end position="70"/>
    </location>
</feature>
<accession>A0A8B6XCS7</accession>
<organism evidence="8 9">
    <name type="scientific">Derxia gummosa DSM 723</name>
    <dbReference type="NCBI Taxonomy" id="1121388"/>
    <lineage>
        <taxon>Bacteria</taxon>
        <taxon>Pseudomonadati</taxon>
        <taxon>Pseudomonadota</taxon>
        <taxon>Betaproteobacteria</taxon>
        <taxon>Burkholderiales</taxon>
        <taxon>Alcaligenaceae</taxon>
        <taxon>Derxia</taxon>
    </lineage>
</organism>
<name>A0A8B6XCS7_9BURK</name>
<keyword evidence="8" id="KW-1185">Reference proteome</keyword>
<dbReference type="InterPro" id="IPR036873">
    <property type="entry name" value="Rhodanese-like_dom_sf"/>
</dbReference>
<dbReference type="PROSITE" id="PS50206">
    <property type="entry name" value="RHODANESE_3"/>
    <property type="match status" value="1"/>
</dbReference>
<dbReference type="Pfam" id="PF09335">
    <property type="entry name" value="VTT_dom"/>
    <property type="match status" value="1"/>
</dbReference>
<comment type="subcellular location">
    <subcellularLocation>
        <location evidence="1">Cell membrane</location>
        <topology evidence="1">Multi-pass membrane protein</topology>
    </subcellularLocation>
</comment>
<reference evidence="9" key="1">
    <citation type="submission" date="2025-08" db="UniProtKB">
        <authorList>
            <consortium name="RefSeq"/>
        </authorList>
    </citation>
    <scope>IDENTIFICATION</scope>
</reference>
<evidence type="ECO:0000256" key="2">
    <source>
        <dbReference type="ARBA" id="ARBA00022475"/>
    </source>
</evidence>
<dbReference type="SUPFAM" id="SSF52821">
    <property type="entry name" value="Rhodanese/Cell cycle control phosphatase"/>
    <property type="match status" value="1"/>
</dbReference>
<feature type="transmembrane region" description="Helical" evidence="6">
    <location>
        <begin position="135"/>
        <end position="158"/>
    </location>
</feature>
<evidence type="ECO:0000256" key="6">
    <source>
        <dbReference type="SAM" id="Phobius"/>
    </source>
</evidence>
<evidence type="ECO:0000313" key="8">
    <source>
        <dbReference type="Proteomes" id="UP000675920"/>
    </source>
</evidence>
<dbReference type="InterPro" id="IPR051311">
    <property type="entry name" value="DedA_domain"/>
</dbReference>
<dbReference type="InterPro" id="IPR023695">
    <property type="entry name" value="Thiosulf_sulfurTrfase"/>
</dbReference>
<dbReference type="CDD" id="cd01444">
    <property type="entry name" value="GlpE_ST"/>
    <property type="match status" value="1"/>
</dbReference>
<dbReference type="AlphaFoldDB" id="A0A8B6XCS7"/>
<dbReference type="PANTHER" id="PTHR42709:SF6">
    <property type="entry name" value="UNDECAPRENYL PHOSPHATE TRANSPORTER A"/>
    <property type="match status" value="1"/>
</dbReference>
<dbReference type="GO" id="GO:0005737">
    <property type="term" value="C:cytoplasm"/>
    <property type="evidence" value="ECO:0007669"/>
    <property type="project" value="InterPro"/>
</dbReference>
<dbReference type="SMART" id="SM00450">
    <property type="entry name" value="RHOD"/>
    <property type="match status" value="1"/>
</dbReference>
<keyword evidence="5 6" id="KW-0472">Membrane</keyword>
<dbReference type="InterPro" id="IPR032816">
    <property type="entry name" value="VTT_dom"/>
</dbReference>
<evidence type="ECO:0000256" key="3">
    <source>
        <dbReference type="ARBA" id="ARBA00022692"/>
    </source>
</evidence>
<keyword evidence="2" id="KW-1003">Cell membrane</keyword>
<dbReference type="OrthoDB" id="21108at2"/>
<evidence type="ECO:0000259" key="7">
    <source>
        <dbReference type="PROSITE" id="PS50206"/>
    </source>
</evidence>
<dbReference type="Proteomes" id="UP000675920">
    <property type="component" value="Unplaced"/>
</dbReference>
<feature type="domain" description="Rhodanese" evidence="7">
    <location>
        <begin position="217"/>
        <end position="309"/>
    </location>
</feature>
<dbReference type="GO" id="GO:0004792">
    <property type="term" value="F:thiosulfate-cyanide sulfurtransferase activity"/>
    <property type="evidence" value="ECO:0007669"/>
    <property type="project" value="InterPro"/>
</dbReference>